<dbReference type="GO" id="GO:0003723">
    <property type="term" value="F:RNA binding"/>
    <property type="evidence" value="ECO:0007669"/>
    <property type="project" value="InterPro"/>
</dbReference>
<evidence type="ECO:0000256" key="1">
    <source>
        <dbReference type="ARBA" id="ARBA00008563"/>
    </source>
</evidence>
<comment type="caution">
    <text evidence="5">The sequence shown here is derived from an EMBL/GenBank/DDBJ whole genome shotgun (WGS) entry which is preliminary data.</text>
</comment>
<protein>
    <recommendedName>
        <fullName evidence="4">Large ribosomal subunit protein bL21m</fullName>
    </recommendedName>
</protein>
<dbReference type="HAMAP" id="MF_01363">
    <property type="entry name" value="Ribosomal_bL21"/>
    <property type="match status" value="1"/>
</dbReference>
<organism evidence="5 6">
    <name type="scientific">Owenia fusiformis</name>
    <name type="common">Polychaete worm</name>
    <dbReference type="NCBI Taxonomy" id="6347"/>
    <lineage>
        <taxon>Eukaryota</taxon>
        <taxon>Metazoa</taxon>
        <taxon>Spiralia</taxon>
        <taxon>Lophotrochozoa</taxon>
        <taxon>Annelida</taxon>
        <taxon>Polychaeta</taxon>
        <taxon>Sedentaria</taxon>
        <taxon>Canalipalpata</taxon>
        <taxon>Sabellida</taxon>
        <taxon>Oweniida</taxon>
        <taxon>Oweniidae</taxon>
        <taxon>Owenia</taxon>
    </lineage>
</organism>
<keyword evidence="6" id="KW-1185">Reference proteome</keyword>
<sequence length="243" mass="27564">MARAFQNISRHFHLQFRPKGIPSNDVAPQVCSKLLLSSSESHQIPSRCLSILSPLTTHVPSDGTLPYKNTIHTSAFTNRSNRSSYGLKTKDRDLAKIQDPETQDAKDVAEQISNVAQDEHTLGRLFAVVQVFGKQRKVTPEDIIVVDNMMEADIGDKIRLEKVLLVGSQDFTLIGRPLLSRNMVNVEATVVEKTLEYVKIFFTYKKRKDVRKMRLTRQGQTFLRINSIEVNLETLPDMIGKQK</sequence>
<proteinExistence type="inferred from homology"/>
<dbReference type="SUPFAM" id="SSF141091">
    <property type="entry name" value="L21p-like"/>
    <property type="match status" value="1"/>
</dbReference>
<dbReference type="GO" id="GO:0006412">
    <property type="term" value="P:translation"/>
    <property type="evidence" value="ECO:0007669"/>
    <property type="project" value="InterPro"/>
</dbReference>
<evidence type="ECO:0000313" key="5">
    <source>
        <dbReference type="EMBL" id="CAH1798471.1"/>
    </source>
</evidence>
<dbReference type="PANTHER" id="PTHR21349:SF0">
    <property type="entry name" value="LARGE RIBOSOMAL SUBUNIT PROTEIN BL21M"/>
    <property type="match status" value="1"/>
</dbReference>
<dbReference type="GO" id="GO:0005762">
    <property type="term" value="C:mitochondrial large ribosomal subunit"/>
    <property type="evidence" value="ECO:0007669"/>
    <property type="project" value="TreeGrafter"/>
</dbReference>
<dbReference type="InterPro" id="IPR036164">
    <property type="entry name" value="bL21-like_sf"/>
</dbReference>
<dbReference type="InterPro" id="IPR028909">
    <property type="entry name" value="bL21-like"/>
</dbReference>
<accession>A0A8J1TE35</accession>
<dbReference type="Pfam" id="PF00829">
    <property type="entry name" value="Ribosomal_L21p"/>
    <property type="match status" value="1"/>
</dbReference>
<dbReference type="GO" id="GO:0003735">
    <property type="term" value="F:structural constituent of ribosome"/>
    <property type="evidence" value="ECO:0007669"/>
    <property type="project" value="InterPro"/>
</dbReference>
<dbReference type="EMBL" id="CAIIXF020000011">
    <property type="protein sequence ID" value="CAH1798471.1"/>
    <property type="molecule type" value="Genomic_DNA"/>
</dbReference>
<reference evidence="5" key="1">
    <citation type="submission" date="2022-03" db="EMBL/GenBank/DDBJ databases">
        <authorList>
            <person name="Martin C."/>
        </authorList>
    </citation>
    <scope>NUCLEOTIDE SEQUENCE</scope>
</reference>
<dbReference type="PANTHER" id="PTHR21349">
    <property type="entry name" value="50S RIBOSOMAL PROTEIN L21"/>
    <property type="match status" value="1"/>
</dbReference>
<evidence type="ECO:0000256" key="2">
    <source>
        <dbReference type="ARBA" id="ARBA00022980"/>
    </source>
</evidence>
<evidence type="ECO:0000256" key="4">
    <source>
        <dbReference type="ARBA" id="ARBA00044129"/>
    </source>
</evidence>
<dbReference type="NCBIfam" id="TIGR00061">
    <property type="entry name" value="L21"/>
    <property type="match status" value="1"/>
</dbReference>
<dbReference type="OrthoDB" id="5994at2759"/>
<dbReference type="InterPro" id="IPR001787">
    <property type="entry name" value="Ribosomal_bL21"/>
</dbReference>
<name>A0A8J1TE35_OWEFU</name>
<evidence type="ECO:0000256" key="3">
    <source>
        <dbReference type="ARBA" id="ARBA00023274"/>
    </source>
</evidence>
<dbReference type="AlphaFoldDB" id="A0A8J1TE35"/>
<keyword evidence="3" id="KW-0687">Ribonucleoprotein</keyword>
<gene>
    <name evidence="5" type="ORF">OFUS_LOCUS22617</name>
</gene>
<evidence type="ECO:0000313" key="6">
    <source>
        <dbReference type="Proteomes" id="UP000749559"/>
    </source>
</evidence>
<comment type="similarity">
    <text evidence="1">Belongs to the bacterial ribosomal protein bL21 family.</text>
</comment>
<keyword evidence="2" id="KW-0689">Ribosomal protein</keyword>
<dbReference type="Proteomes" id="UP000749559">
    <property type="component" value="Unassembled WGS sequence"/>
</dbReference>